<gene>
    <name evidence="3" type="ORF">GCM10011389_17070</name>
</gene>
<keyword evidence="4" id="KW-1185">Reference proteome</keyword>
<evidence type="ECO:0000313" key="3">
    <source>
        <dbReference type="EMBL" id="GGD10135.1"/>
    </source>
</evidence>
<dbReference type="InterPro" id="IPR047640">
    <property type="entry name" value="RpiR-like"/>
</dbReference>
<dbReference type="SUPFAM" id="SSF53697">
    <property type="entry name" value="SIS domain"/>
    <property type="match status" value="1"/>
</dbReference>
<organism evidence="3 4">
    <name type="scientific">Pontibacillus salipaludis</name>
    <dbReference type="NCBI Taxonomy" id="1697394"/>
    <lineage>
        <taxon>Bacteria</taxon>
        <taxon>Bacillati</taxon>
        <taxon>Bacillota</taxon>
        <taxon>Bacilli</taxon>
        <taxon>Bacillales</taxon>
        <taxon>Bacillaceae</taxon>
        <taxon>Pontibacillus</taxon>
    </lineage>
</organism>
<dbReference type="InterPro" id="IPR009057">
    <property type="entry name" value="Homeodomain-like_sf"/>
</dbReference>
<dbReference type="SUPFAM" id="SSF46689">
    <property type="entry name" value="Homeodomain-like"/>
    <property type="match status" value="1"/>
</dbReference>
<dbReference type="Gene3D" id="3.40.50.10490">
    <property type="entry name" value="Glucose-6-phosphate isomerase like protein, domain 1"/>
    <property type="match status" value="1"/>
</dbReference>
<evidence type="ECO:0000259" key="2">
    <source>
        <dbReference type="PROSITE" id="PS51464"/>
    </source>
</evidence>
<protein>
    <recommendedName>
        <fullName evidence="5">RpiR family transcriptional regulator</fullName>
    </recommendedName>
</protein>
<feature type="domain" description="HTH rpiR-type" evidence="1">
    <location>
        <begin position="1"/>
        <end position="72"/>
    </location>
</feature>
<dbReference type="InterPro" id="IPR046348">
    <property type="entry name" value="SIS_dom_sf"/>
</dbReference>
<proteinExistence type="predicted"/>
<reference evidence="4" key="1">
    <citation type="journal article" date="2019" name="Int. J. Syst. Evol. Microbiol.">
        <title>The Global Catalogue of Microorganisms (GCM) 10K type strain sequencing project: providing services to taxonomists for standard genome sequencing and annotation.</title>
        <authorList>
            <consortium name="The Broad Institute Genomics Platform"/>
            <consortium name="The Broad Institute Genome Sequencing Center for Infectious Disease"/>
            <person name="Wu L."/>
            <person name="Ma J."/>
        </authorList>
    </citation>
    <scope>NUCLEOTIDE SEQUENCE [LARGE SCALE GENOMIC DNA]</scope>
    <source>
        <strain evidence="4">CGMCC 1.15353</strain>
    </source>
</reference>
<dbReference type="InterPro" id="IPR001347">
    <property type="entry name" value="SIS_dom"/>
</dbReference>
<comment type="caution">
    <text evidence="3">The sequence shown here is derived from an EMBL/GenBank/DDBJ whole genome shotgun (WGS) entry which is preliminary data.</text>
</comment>
<evidence type="ECO:0000313" key="4">
    <source>
        <dbReference type="Proteomes" id="UP000642571"/>
    </source>
</evidence>
<evidence type="ECO:0000259" key="1">
    <source>
        <dbReference type="PROSITE" id="PS51071"/>
    </source>
</evidence>
<dbReference type="Proteomes" id="UP000642571">
    <property type="component" value="Unassembled WGS sequence"/>
</dbReference>
<accession>A0ABQ1Q1Q7</accession>
<dbReference type="RefSeq" id="WP_188652782.1">
    <property type="nucleotide sequence ID" value="NZ_BMIN01000006.1"/>
</dbReference>
<feature type="domain" description="SIS" evidence="2">
    <location>
        <begin position="99"/>
        <end position="235"/>
    </location>
</feature>
<sequence>MLRLNTEQLTKLEKDVHDKVSKLVKENDRLKIVEAADICNVAPSKVSTLVRKLGFDNFKQYKRYFSGQEINVESEKKTEELERLMMFLEHFDHSSVDEFISVYHKFDKVILFGLGPSFISAEYFAYKLDIVSDKNIKVTHSEDYVKQMADEDTLLIVFSVTGKFSTFENLFQEAKNQGSEIMLILEEFATIQDSLVDYVFHLSKYNQSEQLLPFEKTRTIFFIFMEEIATKLRGT</sequence>
<dbReference type="PROSITE" id="PS51464">
    <property type="entry name" value="SIS"/>
    <property type="match status" value="1"/>
</dbReference>
<dbReference type="InterPro" id="IPR000281">
    <property type="entry name" value="HTH_RpiR"/>
</dbReference>
<dbReference type="PANTHER" id="PTHR30514:SF1">
    <property type="entry name" value="HTH-TYPE TRANSCRIPTIONAL REGULATOR HEXR-RELATED"/>
    <property type="match status" value="1"/>
</dbReference>
<name>A0ABQ1Q1Q7_9BACI</name>
<dbReference type="Pfam" id="PF01380">
    <property type="entry name" value="SIS"/>
    <property type="match status" value="1"/>
</dbReference>
<dbReference type="PROSITE" id="PS51071">
    <property type="entry name" value="HTH_RPIR"/>
    <property type="match status" value="1"/>
</dbReference>
<dbReference type="InterPro" id="IPR036388">
    <property type="entry name" value="WH-like_DNA-bd_sf"/>
</dbReference>
<dbReference type="PANTHER" id="PTHR30514">
    <property type="entry name" value="GLUCOKINASE"/>
    <property type="match status" value="1"/>
</dbReference>
<evidence type="ECO:0008006" key="5">
    <source>
        <dbReference type="Google" id="ProtNLM"/>
    </source>
</evidence>
<dbReference type="Gene3D" id="1.10.10.10">
    <property type="entry name" value="Winged helix-like DNA-binding domain superfamily/Winged helix DNA-binding domain"/>
    <property type="match status" value="1"/>
</dbReference>
<dbReference type="EMBL" id="BMIN01000006">
    <property type="protein sequence ID" value="GGD10135.1"/>
    <property type="molecule type" value="Genomic_DNA"/>
</dbReference>